<keyword evidence="2" id="KW-1185">Reference proteome</keyword>
<accession>B7C8U8</accession>
<comment type="caution">
    <text evidence="1">The sequence shown here is derived from an EMBL/GenBank/DDBJ whole genome shotgun (WGS) entry which is preliminary data.</text>
</comment>
<protein>
    <submittedName>
        <fullName evidence="1">Uncharacterized protein</fullName>
    </submittedName>
</protein>
<reference evidence="1 2" key="1">
    <citation type="submission" date="2008-11" db="EMBL/GenBank/DDBJ databases">
        <title>Draft genome sequence of Eubacterium biforme (DSM 3989).</title>
        <authorList>
            <person name="Sudarsanam P."/>
            <person name="Ley R."/>
            <person name="Guruge J."/>
            <person name="Turnbaugh P.J."/>
            <person name="Mahowald M."/>
            <person name="Liep D."/>
            <person name="Gordon J."/>
        </authorList>
    </citation>
    <scope>NUCLEOTIDE SEQUENCE [LARGE SCALE GENOMIC DNA]</scope>
    <source>
        <strain evidence="1 2">DSM 3989</strain>
    </source>
</reference>
<evidence type="ECO:0000313" key="2">
    <source>
        <dbReference type="Proteomes" id="UP000004315"/>
    </source>
</evidence>
<dbReference type="STRING" id="518637.EUBIFOR_00604"/>
<dbReference type="AlphaFoldDB" id="B7C8U8"/>
<sequence>MINGQCSMKRGKTILNLYSNILLVSSVGARKKKLLCHFLICIQTGISS</sequence>
<dbReference type="EMBL" id="ABYT01000037">
    <property type="protein sequence ID" value="EEC90811.1"/>
    <property type="molecule type" value="Genomic_DNA"/>
</dbReference>
<name>B7C8U8_9FIRM</name>
<evidence type="ECO:0000313" key="1">
    <source>
        <dbReference type="EMBL" id="EEC90811.1"/>
    </source>
</evidence>
<organism evidence="1 2">
    <name type="scientific">Holdemanella biformis DSM 3989</name>
    <dbReference type="NCBI Taxonomy" id="518637"/>
    <lineage>
        <taxon>Bacteria</taxon>
        <taxon>Bacillati</taxon>
        <taxon>Bacillota</taxon>
        <taxon>Erysipelotrichia</taxon>
        <taxon>Erysipelotrichales</taxon>
        <taxon>Erysipelotrichaceae</taxon>
        <taxon>Holdemanella</taxon>
    </lineage>
</organism>
<gene>
    <name evidence="1" type="ORF">EUBIFOR_00604</name>
</gene>
<proteinExistence type="predicted"/>
<dbReference type="HOGENOM" id="CLU_3153648_0_0_9"/>
<dbReference type="Proteomes" id="UP000004315">
    <property type="component" value="Unassembled WGS sequence"/>
</dbReference>